<dbReference type="CTD" id="20324740"/>
<evidence type="ECO:0000313" key="2">
    <source>
        <dbReference type="EMBL" id="KER20993.1"/>
    </source>
</evidence>
<keyword evidence="3" id="KW-1185">Reference proteome</keyword>
<feature type="compositionally biased region" description="Polar residues" evidence="1">
    <location>
        <begin position="100"/>
        <end position="111"/>
    </location>
</feature>
<evidence type="ECO:0000256" key="1">
    <source>
        <dbReference type="SAM" id="MobiDB-lite"/>
    </source>
</evidence>
<accession>A0A074Z1Y3</accession>
<proteinExistence type="predicted"/>
<organism evidence="2 3">
    <name type="scientific">Opisthorchis viverrini</name>
    <name type="common">Southeast Asian liver fluke</name>
    <dbReference type="NCBI Taxonomy" id="6198"/>
    <lineage>
        <taxon>Eukaryota</taxon>
        <taxon>Metazoa</taxon>
        <taxon>Spiralia</taxon>
        <taxon>Lophotrochozoa</taxon>
        <taxon>Platyhelminthes</taxon>
        <taxon>Trematoda</taxon>
        <taxon>Digenea</taxon>
        <taxon>Opisthorchiida</taxon>
        <taxon>Opisthorchiata</taxon>
        <taxon>Opisthorchiidae</taxon>
        <taxon>Opisthorchis</taxon>
    </lineage>
</organism>
<sequence>MVSFCLVFRAVRVVVVQPPKHRTDEVMGKRTLKLKSVESKILRMAQIGTESVPVKNGGKGGNAKLMSLQKNKVLCLEDDIRVGKSETPPVQLNEGGVTTDVDSSSLVEHKD</sequence>
<name>A0A074Z1Y3_OPIVI</name>
<dbReference type="KEGG" id="ovi:T265_10572"/>
<feature type="region of interest" description="Disordered" evidence="1">
    <location>
        <begin position="85"/>
        <end position="111"/>
    </location>
</feature>
<dbReference type="Proteomes" id="UP000054324">
    <property type="component" value="Unassembled WGS sequence"/>
</dbReference>
<dbReference type="AlphaFoldDB" id="A0A074Z1Y3"/>
<protein>
    <submittedName>
        <fullName evidence="2">Uncharacterized protein</fullName>
    </submittedName>
</protein>
<evidence type="ECO:0000313" key="3">
    <source>
        <dbReference type="Proteomes" id="UP000054324"/>
    </source>
</evidence>
<reference evidence="2 3" key="1">
    <citation type="submission" date="2013-11" db="EMBL/GenBank/DDBJ databases">
        <title>Opisthorchis viverrini - life in the bile duct.</title>
        <authorList>
            <person name="Young N.D."/>
            <person name="Nagarajan N."/>
            <person name="Lin S.J."/>
            <person name="Korhonen P.K."/>
            <person name="Jex A.R."/>
            <person name="Hall R.S."/>
            <person name="Safavi-Hemami H."/>
            <person name="Kaewkong W."/>
            <person name="Bertrand D."/>
            <person name="Gao S."/>
            <person name="Seet Q."/>
            <person name="Wongkham S."/>
            <person name="Teh B.T."/>
            <person name="Wongkham C."/>
            <person name="Intapan P.M."/>
            <person name="Maleewong W."/>
            <person name="Yang X."/>
            <person name="Hu M."/>
            <person name="Wang Z."/>
            <person name="Hofmann A."/>
            <person name="Sternberg P.W."/>
            <person name="Tan P."/>
            <person name="Wang J."/>
            <person name="Gasser R.B."/>
        </authorList>
    </citation>
    <scope>NUCLEOTIDE SEQUENCE [LARGE SCALE GENOMIC DNA]</scope>
</reference>
<dbReference type="EMBL" id="KL597003">
    <property type="protein sequence ID" value="KER20993.1"/>
    <property type="molecule type" value="Genomic_DNA"/>
</dbReference>
<dbReference type="RefSeq" id="XP_009175245.1">
    <property type="nucleotide sequence ID" value="XM_009176981.1"/>
</dbReference>
<gene>
    <name evidence="2" type="ORF">T265_10572</name>
</gene>
<dbReference type="GeneID" id="20324740"/>